<evidence type="ECO:0000313" key="7">
    <source>
        <dbReference type="RefSeq" id="XP_022294703.1"/>
    </source>
</evidence>
<dbReference type="Gene3D" id="3.40.50.300">
    <property type="entry name" value="P-loop containing nucleotide triphosphate hydrolases"/>
    <property type="match status" value="1"/>
</dbReference>
<dbReference type="Pfam" id="PF04548">
    <property type="entry name" value="AIG1"/>
    <property type="match status" value="1"/>
</dbReference>
<dbReference type="SUPFAM" id="SSF52540">
    <property type="entry name" value="P-loop containing nucleoside triphosphate hydrolases"/>
    <property type="match status" value="1"/>
</dbReference>
<dbReference type="PROSITE" id="PS51720">
    <property type="entry name" value="G_AIG1"/>
    <property type="match status" value="1"/>
</dbReference>
<dbReference type="KEGG" id="cvn:111104840"/>
<evidence type="ECO:0000313" key="10">
    <source>
        <dbReference type="RefSeq" id="XP_022294708.1"/>
    </source>
</evidence>
<feature type="signal peptide" evidence="4">
    <location>
        <begin position="1"/>
        <end position="20"/>
    </location>
</feature>
<keyword evidence="4" id="KW-0732">Signal</keyword>
<feature type="domain" description="AIG1-type G" evidence="5">
    <location>
        <begin position="32"/>
        <end position="238"/>
    </location>
</feature>
<dbReference type="GeneID" id="111104840"/>
<dbReference type="RefSeq" id="XP_022294704.1">
    <property type="nucleotide sequence ID" value="XM_022438996.1"/>
</dbReference>
<dbReference type="PANTHER" id="PTHR10903">
    <property type="entry name" value="GTPASE, IMAP FAMILY MEMBER-RELATED"/>
    <property type="match status" value="1"/>
</dbReference>
<evidence type="ECO:0000313" key="9">
    <source>
        <dbReference type="RefSeq" id="XP_022294705.1"/>
    </source>
</evidence>
<evidence type="ECO:0000313" key="8">
    <source>
        <dbReference type="RefSeq" id="XP_022294704.1"/>
    </source>
</evidence>
<accession>A0A8B8AVJ0</accession>
<evidence type="ECO:0000256" key="1">
    <source>
        <dbReference type="ARBA" id="ARBA00008535"/>
    </source>
</evidence>
<gene>
    <name evidence="7 8 9 10" type="primary">LOC111104840</name>
</gene>
<dbReference type="InterPro" id="IPR006703">
    <property type="entry name" value="G_AIG1"/>
</dbReference>
<evidence type="ECO:0000259" key="5">
    <source>
        <dbReference type="PROSITE" id="PS51720"/>
    </source>
</evidence>
<dbReference type="AlphaFoldDB" id="A0A8B8AVJ0"/>
<keyword evidence="6" id="KW-1185">Reference proteome</keyword>
<organism evidence="6 10">
    <name type="scientific">Crassostrea virginica</name>
    <name type="common">Eastern oyster</name>
    <dbReference type="NCBI Taxonomy" id="6565"/>
    <lineage>
        <taxon>Eukaryota</taxon>
        <taxon>Metazoa</taxon>
        <taxon>Spiralia</taxon>
        <taxon>Lophotrochozoa</taxon>
        <taxon>Mollusca</taxon>
        <taxon>Bivalvia</taxon>
        <taxon>Autobranchia</taxon>
        <taxon>Pteriomorphia</taxon>
        <taxon>Ostreida</taxon>
        <taxon>Ostreoidea</taxon>
        <taxon>Ostreidae</taxon>
        <taxon>Crassostrea</taxon>
    </lineage>
</organism>
<dbReference type="PANTHER" id="PTHR10903:SF184">
    <property type="entry name" value="GTP-BINDING PROTEIN A"/>
    <property type="match status" value="1"/>
</dbReference>
<dbReference type="RefSeq" id="XP_022294705.1">
    <property type="nucleotide sequence ID" value="XM_022438997.1"/>
</dbReference>
<dbReference type="RefSeq" id="XP_022294703.1">
    <property type="nucleotide sequence ID" value="XM_022438995.1"/>
</dbReference>
<evidence type="ECO:0000313" key="6">
    <source>
        <dbReference type="Proteomes" id="UP000694844"/>
    </source>
</evidence>
<sequence>MDLHWISVFLLFIAFPNTASKRVCYNVKDMDHNERHLLIIGKTGTGKSSAGNAILGFPAFNTDLSAQSVTKFSQISKTERFGKKLVVVDTPGYSDGNMTDTEILEEISRWHLFASPGVHAIIFMVEIGRFTKEDEKNMDFFMKVFGEQLKNHLIVVFSHKNKLETKNKTVDDYVKTLDASTNLRNLIDLCKNRYTAIGDGWEGEDRTLEVNKILSMVEDIAGKDGKNYYSSEYFQYVKSVIEENEGKCEVETTKHQREKYTMEDIEDVLDIMKKQTIENDIKNDNNLLTNIALGVGSLMLASHGYTDIINDITKIAPMVVRLIGI</sequence>
<proteinExistence type="inferred from homology"/>
<dbReference type="InterPro" id="IPR045058">
    <property type="entry name" value="GIMA/IAN/Toc"/>
</dbReference>
<keyword evidence="3" id="KW-0342">GTP-binding</keyword>
<dbReference type="FunFam" id="3.40.50.300:FF:000366">
    <property type="entry name" value="GTPase, IMAP family member 2"/>
    <property type="match status" value="1"/>
</dbReference>
<dbReference type="GO" id="GO:0005525">
    <property type="term" value="F:GTP binding"/>
    <property type="evidence" value="ECO:0007669"/>
    <property type="project" value="UniProtKB-KW"/>
</dbReference>
<dbReference type="OrthoDB" id="431287at2759"/>
<keyword evidence="2" id="KW-0547">Nucleotide-binding</keyword>
<dbReference type="Proteomes" id="UP000694844">
    <property type="component" value="Chromosome 7"/>
</dbReference>
<feature type="chain" id="PRO_5044665916" evidence="4">
    <location>
        <begin position="21"/>
        <end position="325"/>
    </location>
</feature>
<evidence type="ECO:0000256" key="4">
    <source>
        <dbReference type="SAM" id="SignalP"/>
    </source>
</evidence>
<protein>
    <submittedName>
        <fullName evidence="7 8">GTPase IMAP family member 4-like</fullName>
    </submittedName>
</protein>
<comment type="similarity">
    <text evidence="1">Belongs to the TRAFAC class TrmE-Era-EngA-EngB-Septin-like GTPase superfamily. AIG1/Toc34/Toc159-like paraseptin GTPase family. IAN subfamily.</text>
</comment>
<dbReference type="RefSeq" id="XP_022294708.1">
    <property type="nucleotide sequence ID" value="XM_022439000.1"/>
</dbReference>
<dbReference type="InterPro" id="IPR027417">
    <property type="entry name" value="P-loop_NTPase"/>
</dbReference>
<reference evidence="7 8" key="1">
    <citation type="submission" date="2025-04" db="UniProtKB">
        <authorList>
            <consortium name="RefSeq"/>
        </authorList>
    </citation>
    <scope>IDENTIFICATION</scope>
    <source>
        <tissue evidence="7 8">Whole sample</tissue>
    </source>
</reference>
<name>A0A8B8AVJ0_CRAVI</name>
<evidence type="ECO:0000256" key="3">
    <source>
        <dbReference type="ARBA" id="ARBA00023134"/>
    </source>
</evidence>
<evidence type="ECO:0000256" key="2">
    <source>
        <dbReference type="ARBA" id="ARBA00022741"/>
    </source>
</evidence>